<evidence type="ECO:0000313" key="1">
    <source>
        <dbReference type="EMBL" id="MEB3347559.1"/>
    </source>
</evidence>
<reference evidence="1 2" key="1">
    <citation type="journal article" date="2013" name="Int. J. Syst. Evol. Microbiol.">
        <title>Aquimarina gracilis sp. nov., isolated from the gut microflora of a mussel, Mytilus coruscus, and emended description of Aquimarina spongiae.</title>
        <authorList>
            <person name="Park S.C."/>
            <person name="Choe H.N."/>
            <person name="Baik K.S."/>
            <person name="Seong C.N."/>
        </authorList>
    </citation>
    <scope>NUCLEOTIDE SEQUENCE [LARGE SCALE GENOMIC DNA]</scope>
    <source>
        <strain evidence="1 2">PSC32</strain>
    </source>
</reference>
<gene>
    <name evidence="1" type="ORF">U6A24_18935</name>
</gene>
<protein>
    <recommendedName>
        <fullName evidence="3">Bacteriocin-like protein</fullName>
    </recommendedName>
</protein>
<proteinExistence type="predicted"/>
<sequence>MKKGNAKKLELNKIKVASLSDSKLKTIMGGGDGISWILKCGHGQETKTKIDFIDEPGW</sequence>
<evidence type="ECO:0000313" key="2">
    <source>
        <dbReference type="Proteomes" id="UP001327027"/>
    </source>
</evidence>
<dbReference type="EMBL" id="JAYKLX010000009">
    <property type="protein sequence ID" value="MEB3347559.1"/>
    <property type="molecule type" value="Genomic_DNA"/>
</dbReference>
<accession>A0ABU6A091</accession>
<organism evidence="1 2">
    <name type="scientific">Aquimarina gracilis</name>
    <dbReference type="NCBI Taxonomy" id="874422"/>
    <lineage>
        <taxon>Bacteria</taxon>
        <taxon>Pseudomonadati</taxon>
        <taxon>Bacteroidota</taxon>
        <taxon>Flavobacteriia</taxon>
        <taxon>Flavobacteriales</taxon>
        <taxon>Flavobacteriaceae</taxon>
        <taxon>Aquimarina</taxon>
    </lineage>
</organism>
<evidence type="ECO:0008006" key="3">
    <source>
        <dbReference type="Google" id="ProtNLM"/>
    </source>
</evidence>
<comment type="caution">
    <text evidence="1">The sequence shown here is derived from an EMBL/GenBank/DDBJ whole genome shotgun (WGS) entry which is preliminary data.</text>
</comment>
<name>A0ABU6A091_9FLAO</name>
<keyword evidence="2" id="KW-1185">Reference proteome</keyword>
<dbReference type="Proteomes" id="UP001327027">
    <property type="component" value="Unassembled WGS sequence"/>
</dbReference>
<dbReference type="RefSeq" id="WP_324181584.1">
    <property type="nucleotide sequence ID" value="NZ_BAABAW010000014.1"/>
</dbReference>